<dbReference type="AlphaFoldDB" id="A0A6J4JJG1"/>
<dbReference type="GO" id="GO:0005829">
    <property type="term" value="C:cytosol"/>
    <property type="evidence" value="ECO:0007669"/>
    <property type="project" value="TreeGrafter"/>
</dbReference>
<dbReference type="Gene3D" id="3.40.1190.20">
    <property type="match status" value="1"/>
</dbReference>
<reference evidence="4" key="1">
    <citation type="submission" date="2020-02" db="EMBL/GenBank/DDBJ databases">
        <authorList>
            <person name="Meier V. D."/>
        </authorList>
    </citation>
    <scope>NUCLEOTIDE SEQUENCE</scope>
    <source>
        <strain evidence="4">AVDCRST_MAG77</strain>
    </source>
</reference>
<dbReference type="PANTHER" id="PTHR10584">
    <property type="entry name" value="SUGAR KINASE"/>
    <property type="match status" value="1"/>
</dbReference>
<sequence length="288" mass="31432">MTTQHAGLSTPDYLVVGHVTKDVTPDGFLFGGTVSFCSLTAQKLGLQAAVLTRCEELPELRDYLAGVGLHIVPSDETTTFENVYTRAGRTQRIGPVAPPIPIGAVPEVWRTVPVVHLGPVSQEVPPELADVFPPSTVIGATPQGWMRAWDEAGRVRYAPWHNALKVLSRVDALIFSPEDVGGDVELVRHYCEMAKLAVVTDRHNGCVVWHSGRQDRQPAFDVEEVDPTGAGDVFATAFLVRYGESQDPLDAAEFANCAASFIVEGRGTTVLPTRERVEQRLKHGKRRT</sequence>
<dbReference type="SUPFAM" id="SSF53613">
    <property type="entry name" value="Ribokinase-like"/>
    <property type="match status" value="1"/>
</dbReference>
<proteinExistence type="predicted"/>
<evidence type="ECO:0000256" key="1">
    <source>
        <dbReference type="ARBA" id="ARBA00022679"/>
    </source>
</evidence>
<dbReference type="PANTHER" id="PTHR10584:SF166">
    <property type="entry name" value="RIBOKINASE"/>
    <property type="match status" value="1"/>
</dbReference>
<protein>
    <recommendedName>
        <fullName evidence="3">Carbohydrate kinase PfkB domain-containing protein</fullName>
    </recommendedName>
</protein>
<evidence type="ECO:0000256" key="2">
    <source>
        <dbReference type="ARBA" id="ARBA00022777"/>
    </source>
</evidence>
<dbReference type="EMBL" id="CADCTC010000204">
    <property type="protein sequence ID" value="CAA9279483.1"/>
    <property type="molecule type" value="Genomic_DNA"/>
</dbReference>
<feature type="domain" description="Carbohydrate kinase PfkB" evidence="3">
    <location>
        <begin position="182"/>
        <end position="271"/>
    </location>
</feature>
<keyword evidence="2" id="KW-0418">Kinase</keyword>
<organism evidence="4">
    <name type="scientific">uncultured Chloroflexota bacterium</name>
    <dbReference type="NCBI Taxonomy" id="166587"/>
    <lineage>
        <taxon>Bacteria</taxon>
        <taxon>Bacillati</taxon>
        <taxon>Chloroflexota</taxon>
        <taxon>environmental samples</taxon>
    </lineage>
</organism>
<dbReference type="InterPro" id="IPR011611">
    <property type="entry name" value="PfkB_dom"/>
</dbReference>
<accession>A0A6J4JJG1</accession>
<dbReference type="Pfam" id="PF00294">
    <property type="entry name" value="PfkB"/>
    <property type="match status" value="1"/>
</dbReference>
<keyword evidence="1" id="KW-0808">Transferase</keyword>
<dbReference type="GO" id="GO:0016301">
    <property type="term" value="F:kinase activity"/>
    <property type="evidence" value="ECO:0007669"/>
    <property type="project" value="UniProtKB-KW"/>
</dbReference>
<gene>
    <name evidence="4" type="ORF">AVDCRST_MAG77-4273</name>
</gene>
<evidence type="ECO:0000313" key="4">
    <source>
        <dbReference type="EMBL" id="CAA9279483.1"/>
    </source>
</evidence>
<name>A0A6J4JJG1_9CHLR</name>
<evidence type="ECO:0000259" key="3">
    <source>
        <dbReference type="Pfam" id="PF00294"/>
    </source>
</evidence>
<dbReference type="InterPro" id="IPR029056">
    <property type="entry name" value="Ribokinase-like"/>
</dbReference>